<dbReference type="InterPro" id="IPR050469">
    <property type="entry name" value="Diguanylate_Cyclase"/>
</dbReference>
<dbReference type="EMBL" id="FIZX01000001">
    <property type="protein sequence ID" value="CZF79322.1"/>
    <property type="molecule type" value="Genomic_DNA"/>
</dbReference>
<reference evidence="12" key="1">
    <citation type="submission" date="2016-02" db="EMBL/GenBank/DDBJ databases">
        <authorList>
            <person name="Rodrigo-Torres Lidia"/>
            <person name="Arahal R.David."/>
        </authorList>
    </citation>
    <scope>NUCLEOTIDE SEQUENCE [LARGE SCALE GENOMIC DNA]</scope>
    <source>
        <strain evidence="12">CECT 9029</strain>
    </source>
</reference>
<dbReference type="GO" id="GO:0007165">
    <property type="term" value="P:signal transduction"/>
    <property type="evidence" value="ECO:0007669"/>
    <property type="project" value="UniProtKB-ARBA"/>
</dbReference>
<dbReference type="AlphaFoldDB" id="A0A128EXM2"/>
<dbReference type="InterPro" id="IPR006189">
    <property type="entry name" value="CHASE_dom"/>
</dbReference>
<feature type="coiled-coil region" evidence="7">
    <location>
        <begin position="334"/>
        <end position="361"/>
    </location>
</feature>
<dbReference type="PANTHER" id="PTHR45138">
    <property type="entry name" value="REGULATORY COMPONENTS OF SENSORY TRANSDUCTION SYSTEM"/>
    <property type="match status" value="1"/>
</dbReference>
<dbReference type="STRING" id="1796497.GCE9029_01395"/>
<evidence type="ECO:0000256" key="1">
    <source>
        <dbReference type="ARBA" id="ARBA00004370"/>
    </source>
</evidence>
<comment type="subcellular location">
    <subcellularLocation>
        <location evidence="1">Membrane</location>
    </subcellularLocation>
</comment>
<sequence length="535" mass="60240">MAKRVLYSTILTVFVGLFFSFLAAMSLYQSEQQSIEHEIQKDVENAALSLGRELNIGIELMYALRNQLVMDEGINEESFVELSQAVMDRHPNIHAMEWAEVVSEVDRELYEAEAALEFALFEIVELNEEGNLVSAVSRNRYFPVRYIHPYEQNQNVLGFDLASRPSMKDALEMSWYRGVPIATPAIRLKREFEDHSGFLMLLPVFFGDPETDADREDALRGFLVALFDVSDIFDLAINNTVKESINLELVDKGLSEQSDVIYSNVVDLGQPPVEALTYESEPIFFAGREWLLRGTPSAAYVHSRMSIFPHLIFFIGVLIFSLLAYLLYMLQHRALTIQKRVDEKTRELREANKKLEKLSKSDGLTGYYNREYFEQSVQAEVRRTQRDNLYISLMIIEIDNMSTYNAKHGRVAGDKAIRLIGSAISDTMKRPGDLLARYSGETFAVLLPNTKDGAPMAEACIEAVKLLRLPFDKEVGSEIISISIGGVTVHEAKSLEASKVLAYGEVALGKAVAEGRGTFHWVYMPEIIQPPGGGC</sequence>
<evidence type="ECO:0000256" key="7">
    <source>
        <dbReference type="SAM" id="Coils"/>
    </source>
</evidence>
<dbReference type="GO" id="GO:0005886">
    <property type="term" value="C:plasma membrane"/>
    <property type="evidence" value="ECO:0007669"/>
    <property type="project" value="TreeGrafter"/>
</dbReference>
<dbReference type="GO" id="GO:1902201">
    <property type="term" value="P:negative regulation of bacterial-type flagellum-dependent cell motility"/>
    <property type="evidence" value="ECO:0007669"/>
    <property type="project" value="TreeGrafter"/>
</dbReference>
<dbReference type="GO" id="GO:0052621">
    <property type="term" value="F:diguanylate cyclase activity"/>
    <property type="evidence" value="ECO:0007669"/>
    <property type="project" value="UniProtKB-EC"/>
</dbReference>
<dbReference type="Pfam" id="PF03924">
    <property type="entry name" value="CHASE"/>
    <property type="match status" value="1"/>
</dbReference>
<keyword evidence="12" id="KW-1185">Reference proteome</keyword>
<evidence type="ECO:0000256" key="3">
    <source>
        <dbReference type="ARBA" id="ARBA00022692"/>
    </source>
</evidence>
<dbReference type="PANTHER" id="PTHR45138:SF9">
    <property type="entry name" value="DIGUANYLATE CYCLASE DGCM-RELATED"/>
    <property type="match status" value="1"/>
</dbReference>
<dbReference type="PROSITE" id="PS50839">
    <property type="entry name" value="CHASE"/>
    <property type="match status" value="1"/>
</dbReference>
<dbReference type="GO" id="GO:0043709">
    <property type="term" value="P:cell adhesion involved in single-species biofilm formation"/>
    <property type="evidence" value="ECO:0007669"/>
    <property type="project" value="TreeGrafter"/>
</dbReference>
<dbReference type="SMART" id="SM01079">
    <property type="entry name" value="CHASE"/>
    <property type="match status" value="1"/>
</dbReference>
<feature type="transmembrane region" description="Helical" evidence="8">
    <location>
        <begin position="5"/>
        <end position="28"/>
    </location>
</feature>
<proteinExistence type="predicted"/>
<organism evidence="11 12">
    <name type="scientific">Grimontia celer</name>
    <dbReference type="NCBI Taxonomy" id="1796497"/>
    <lineage>
        <taxon>Bacteria</taxon>
        <taxon>Pseudomonadati</taxon>
        <taxon>Pseudomonadota</taxon>
        <taxon>Gammaproteobacteria</taxon>
        <taxon>Vibrionales</taxon>
        <taxon>Vibrionaceae</taxon>
        <taxon>Grimontia</taxon>
    </lineage>
</organism>
<dbReference type="SMART" id="SM00267">
    <property type="entry name" value="GGDEF"/>
    <property type="match status" value="1"/>
</dbReference>
<keyword evidence="5 8" id="KW-0472">Membrane</keyword>
<keyword evidence="4 8" id="KW-1133">Transmembrane helix</keyword>
<dbReference type="InterPro" id="IPR029787">
    <property type="entry name" value="Nucleotide_cyclase"/>
</dbReference>
<keyword evidence="7" id="KW-0175">Coiled coil</keyword>
<dbReference type="Gene3D" id="3.30.450.350">
    <property type="entry name" value="CHASE domain"/>
    <property type="match status" value="1"/>
</dbReference>
<dbReference type="EC" id="2.7.7.65" evidence="2"/>
<feature type="domain" description="GGDEF" evidence="10">
    <location>
        <begin position="389"/>
        <end position="524"/>
    </location>
</feature>
<dbReference type="SUPFAM" id="SSF55073">
    <property type="entry name" value="Nucleotide cyclase"/>
    <property type="match status" value="1"/>
</dbReference>
<evidence type="ECO:0000256" key="2">
    <source>
        <dbReference type="ARBA" id="ARBA00012528"/>
    </source>
</evidence>
<evidence type="ECO:0000313" key="12">
    <source>
        <dbReference type="Proteomes" id="UP000071641"/>
    </source>
</evidence>
<dbReference type="Pfam" id="PF00990">
    <property type="entry name" value="GGDEF"/>
    <property type="match status" value="1"/>
</dbReference>
<dbReference type="InterPro" id="IPR043128">
    <property type="entry name" value="Rev_trsase/Diguanyl_cyclase"/>
</dbReference>
<dbReference type="CDD" id="cd01949">
    <property type="entry name" value="GGDEF"/>
    <property type="match status" value="1"/>
</dbReference>
<dbReference type="InterPro" id="IPR000160">
    <property type="entry name" value="GGDEF_dom"/>
</dbReference>
<protein>
    <recommendedName>
        <fullName evidence="2">diguanylate cyclase</fullName>
        <ecNumber evidence="2">2.7.7.65</ecNumber>
    </recommendedName>
</protein>
<keyword evidence="3 8" id="KW-0812">Transmembrane</keyword>
<accession>A0A128EXM2</accession>
<evidence type="ECO:0000313" key="11">
    <source>
        <dbReference type="EMBL" id="CZF79322.1"/>
    </source>
</evidence>
<dbReference type="InterPro" id="IPR042240">
    <property type="entry name" value="CHASE_sf"/>
</dbReference>
<feature type="domain" description="CHASE" evidence="9">
    <location>
        <begin position="70"/>
        <end position="293"/>
    </location>
</feature>
<dbReference type="OrthoDB" id="9812260at2"/>
<evidence type="ECO:0000256" key="6">
    <source>
        <dbReference type="ARBA" id="ARBA00034247"/>
    </source>
</evidence>
<evidence type="ECO:0000256" key="4">
    <source>
        <dbReference type="ARBA" id="ARBA00022989"/>
    </source>
</evidence>
<dbReference type="NCBIfam" id="TIGR00254">
    <property type="entry name" value="GGDEF"/>
    <property type="match status" value="1"/>
</dbReference>
<feature type="transmembrane region" description="Helical" evidence="8">
    <location>
        <begin position="307"/>
        <end position="330"/>
    </location>
</feature>
<comment type="catalytic activity">
    <reaction evidence="6">
        <text>2 GTP = 3',3'-c-di-GMP + 2 diphosphate</text>
        <dbReference type="Rhea" id="RHEA:24898"/>
        <dbReference type="ChEBI" id="CHEBI:33019"/>
        <dbReference type="ChEBI" id="CHEBI:37565"/>
        <dbReference type="ChEBI" id="CHEBI:58805"/>
        <dbReference type="EC" id="2.7.7.65"/>
    </reaction>
</comment>
<gene>
    <name evidence="11" type="primary">cph2_4</name>
    <name evidence="11" type="ORF">GCE9029_01395</name>
</gene>
<evidence type="ECO:0000259" key="9">
    <source>
        <dbReference type="PROSITE" id="PS50839"/>
    </source>
</evidence>
<dbReference type="Gene3D" id="3.30.70.270">
    <property type="match status" value="1"/>
</dbReference>
<evidence type="ECO:0000256" key="8">
    <source>
        <dbReference type="SAM" id="Phobius"/>
    </source>
</evidence>
<dbReference type="Proteomes" id="UP000071641">
    <property type="component" value="Unassembled WGS sequence"/>
</dbReference>
<evidence type="ECO:0000259" key="10">
    <source>
        <dbReference type="PROSITE" id="PS50887"/>
    </source>
</evidence>
<evidence type="ECO:0000256" key="5">
    <source>
        <dbReference type="ARBA" id="ARBA00023136"/>
    </source>
</evidence>
<dbReference type="PROSITE" id="PS50887">
    <property type="entry name" value="GGDEF"/>
    <property type="match status" value="1"/>
</dbReference>
<name>A0A128EXM2_9GAMM</name>